<evidence type="ECO:0000256" key="3">
    <source>
        <dbReference type="ARBA" id="ARBA00022833"/>
    </source>
</evidence>
<feature type="domain" description="MULE transposase" evidence="5">
    <location>
        <begin position="194"/>
        <end position="288"/>
    </location>
</feature>
<organism evidence="6 7">
    <name type="scientific">Adineta ricciae</name>
    <name type="common">Rotifer</name>
    <dbReference type="NCBI Taxonomy" id="249248"/>
    <lineage>
        <taxon>Eukaryota</taxon>
        <taxon>Metazoa</taxon>
        <taxon>Spiralia</taxon>
        <taxon>Gnathifera</taxon>
        <taxon>Rotifera</taxon>
        <taxon>Eurotatoria</taxon>
        <taxon>Bdelloidea</taxon>
        <taxon>Adinetida</taxon>
        <taxon>Adinetidae</taxon>
        <taxon>Adineta</taxon>
    </lineage>
</organism>
<dbReference type="AlphaFoldDB" id="A0A815T781"/>
<accession>A0A815T781</accession>
<evidence type="ECO:0008006" key="8">
    <source>
        <dbReference type="Google" id="ProtNLM"/>
    </source>
</evidence>
<evidence type="ECO:0000259" key="5">
    <source>
        <dbReference type="Pfam" id="PF10551"/>
    </source>
</evidence>
<dbReference type="EMBL" id="CAJNOJ010000642">
    <property type="protein sequence ID" value="CAF1502568.1"/>
    <property type="molecule type" value="Genomic_DNA"/>
</dbReference>
<dbReference type="InterPro" id="IPR007588">
    <property type="entry name" value="Znf_FLYWCH"/>
</dbReference>
<feature type="domain" description="FLYWCH-type" evidence="4">
    <location>
        <begin position="10"/>
        <end position="69"/>
    </location>
</feature>
<protein>
    <recommendedName>
        <fullName evidence="8">MULE transposase domain-containing protein</fullName>
    </recommendedName>
</protein>
<proteinExistence type="predicted"/>
<keyword evidence="2" id="KW-0863">Zinc-finger</keyword>
<name>A0A815T781_ADIRI</name>
<evidence type="ECO:0000313" key="7">
    <source>
        <dbReference type="Proteomes" id="UP000663852"/>
    </source>
</evidence>
<sequence>MTTPCSTYSFINSNKDKPLLVVDDYVFQQSGKSTTTTTYWACQFKGCSAVAHTSTGTGILIKQKNDHCHPSVPEKIEIRKLMNKVKSRIACETTAIGQIYDQEMAKANLSTTALVMAPTAIEARAGLNLQRRKAIPALPVSIDFYIPRCYKVALNGERFLLADHVWHADAGISKRIVIFATDEQLKFLFKCTHILMDGTFSTSPKHFTQVYSIHGLKYKQSFLCVTVLMTERKTFSYKHMFRVLRSNAVRLQLGFEPTKITTDFESALINVIKAEFPNAQHKGCYFHYTNAIHRRIQTLGLSTVYKTEHDARSSARKLMALALLPLNQVKLAFDDIVEGAPDSIDDLIDYFRDYWMKNMNLSLWNVADLDVRTNNHVEGWNNRFNKRMNKTHPNMWAFIACLQAEEVIFRQLFLKFKAGAQKKIMLKTLTMQKHIDNLNTRFNNNEIDRVELLDGLSLLVASKK</sequence>
<gene>
    <name evidence="6" type="ORF">EDS130_LOCUS42725</name>
</gene>
<dbReference type="PANTHER" id="PTHR47160">
    <property type="entry name" value="PUTATIVE-RELATED"/>
    <property type="match status" value="1"/>
</dbReference>
<dbReference type="PANTHER" id="PTHR47160:SF10">
    <property type="entry name" value="MULE TRANSPOSASE DOMAIN-CONTAINING PROTEIN"/>
    <property type="match status" value="1"/>
</dbReference>
<dbReference type="OrthoDB" id="10029846at2759"/>
<keyword evidence="3" id="KW-0862">Zinc</keyword>
<dbReference type="GO" id="GO:0008270">
    <property type="term" value="F:zinc ion binding"/>
    <property type="evidence" value="ECO:0007669"/>
    <property type="project" value="UniProtKB-KW"/>
</dbReference>
<evidence type="ECO:0000259" key="4">
    <source>
        <dbReference type="Pfam" id="PF04500"/>
    </source>
</evidence>
<evidence type="ECO:0000313" key="6">
    <source>
        <dbReference type="EMBL" id="CAF1502568.1"/>
    </source>
</evidence>
<dbReference type="Pfam" id="PF04500">
    <property type="entry name" value="FLYWCH"/>
    <property type="match status" value="1"/>
</dbReference>
<dbReference type="Pfam" id="PF10551">
    <property type="entry name" value="MULE"/>
    <property type="match status" value="1"/>
</dbReference>
<dbReference type="InterPro" id="IPR018289">
    <property type="entry name" value="MULE_transposase_dom"/>
</dbReference>
<reference evidence="6" key="1">
    <citation type="submission" date="2021-02" db="EMBL/GenBank/DDBJ databases">
        <authorList>
            <person name="Nowell W R."/>
        </authorList>
    </citation>
    <scope>NUCLEOTIDE SEQUENCE</scope>
</reference>
<comment type="caution">
    <text evidence="6">The sequence shown here is derived from an EMBL/GenBank/DDBJ whole genome shotgun (WGS) entry which is preliminary data.</text>
</comment>
<evidence type="ECO:0000256" key="2">
    <source>
        <dbReference type="ARBA" id="ARBA00022771"/>
    </source>
</evidence>
<dbReference type="Proteomes" id="UP000663852">
    <property type="component" value="Unassembled WGS sequence"/>
</dbReference>
<dbReference type="Gene3D" id="2.20.25.240">
    <property type="match status" value="1"/>
</dbReference>
<keyword evidence="1" id="KW-0479">Metal-binding</keyword>
<evidence type="ECO:0000256" key="1">
    <source>
        <dbReference type="ARBA" id="ARBA00022723"/>
    </source>
</evidence>